<dbReference type="Proteomes" id="UP000807115">
    <property type="component" value="Chromosome 5"/>
</dbReference>
<organism evidence="2 3">
    <name type="scientific">Sorghum bicolor</name>
    <name type="common">Sorghum</name>
    <name type="synonym">Sorghum vulgare</name>
    <dbReference type="NCBI Taxonomy" id="4558"/>
    <lineage>
        <taxon>Eukaryota</taxon>
        <taxon>Viridiplantae</taxon>
        <taxon>Streptophyta</taxon>
        <taxon>Embryophyta</taxon>
        <taxon>Tracheophyta</taxon>
        <taxon>Spermatophyta</taxon>
        <taxon>Magnoliopsida</taxon>
        <taxon>Liliopsida</taxon>
        <taxon>Poales</taxon>
        <taxon>Poaceae</taxon>
        <taxon>PACMAD clade</taxon>
        <taxon>Panicoideae</taxon>
        <taxon>Andropogonodae</taxon>
        <taxon>Andropogoneae</taxon>
        <taxon>Sorghinae</taxon>
        <taxon>Sorghum</taxon>
    </lineage>
</organism>
<dbReference type="EMBL" id="CM027684">
    <property type="protein sequence ID" value="KAG0528817.1"/>
    <property type="molecule type" value="Genomic_DNA"/>
</dbReference>
<gene>
    <name evidence="2" type="ORF">BDA96_05G045600</name>
</gene>
<name>A0A921QXC0_SORBI</name>
<dbReference type="AlphaFoldDB" id="A0A921QXC0"/>
<evidence type="ECO:0000313" key="2">
    <source>
        <dbReference type="EMBL" id="KAG0528817.1"/>
    </source>
</evidence>
<reference evidence="2" key="1">
    <citation type="journal article" date="2019" name="BMC Genomics">
        <title>A new reference genome for Sorghum bicolor reveals high levels of sequence similarity between sweet and grain genotypes: implications for the genetics of sugar metabolism.</title>
        <authorList>
            <person name="Cooper E.A."/>
            <person name="Brenton Z.W."/>
            <person name="Flinn B.S."/>
            <person name="Jenkins J."/>
            <person name="Shu S."/>
            <person name="Flowers D."/>
            <person name="Luo F."/>
            <person name="Wang Y."/>
            <person name="Xia P."/>
            <person name="Barry K."/>
            <person name="Daum C."/>
            <person name="Lipzen A."/>
            <person name="Yoshinaga Y."/>
            <person name="Schmutz J."/>
            <person name="Saski C."/>
            <person name="Vermerris W."/>
            <person name="Kresovich S."/>
        </authorList>
    </citation>
    <scope>NUCLEOTIDE SEQUENCE</scope>
</reference>
<accession>A0A921QXC0</accession>
<feature type="region of interest" description="Disordered" evidence="1">
    <location>
        <begin position="126"/>
        <end position="154"/>
    </location>
</feature>
<proteinExistence type="predicted"/>
<feature type="compositionally biased region" description="Pro residues" evidence="1">
    <location>
        <begin position="47"/>
        <end position="60"/>
    </location>
</feature>
<evidence type="ECO:0000256" key="1">
    <source>
        <dbReference type="SAM" id="MobiDB-lite"/>
    </source>
</evidence>
<reference evidence="2" key="2">
    <citation type="submission" date="2020-10" db="EMBL/GenBank/DDBJ databases">
        <authorList>
            <person name="Cooper E.A."/>
            <person name="Brenton Z.W."/>
            <person name="Flinn B.S."/>
            <person name="Jenkins J."/>
            <person name="Shu S."/>
            <person name="Flowers D."/>
            <person name="Luo F."/>
            <person name="Wang Y."/>
            <person name="Xia P."/>
            <person name="Barry K."/>
            <person name="Daum C."/>
            <person name="Lipzen A."/>
            <person name="Yoshinaga Y."/>
            <person name="Schmutz J."/>
            <person name="Saski C."/>
            <person name="Vermerris W."/>
            <person name="Kresovich S."/>
        </authorList>
    </citation>
    <scope>NUCLEOTIDE SEQUENCE</scope>
</reference>
<sequence>MAAIGCGKPGFSPGFPPAPCSHFNTVTVIQGCIDTHHPKKNRRLKTSPPPQKPSDRPCPCPSRRQGGSRGACYCHPNRSCPRPSPVGAADPRKPRTGGLRIRRTTTVRPFLSLAVRVVHRIRIASAAPRQAPREQHCSGHDTRYPPLLPAKDPR</sequence>
<feature type="compositionally biased region" description="Basic and acidic residues" evidence="1">
    <location>
        <begin position="131"/>
        <end position="143"/>
    </location>
</feature>
<comment type="caution">
    <text evidence="2">The sequence shown here is derived from an EMBL/GenBank/DDBJ whole genome shotgun (WGS) entry which is preliminary data.</text>
</comment>
<feature type="region of interest" description="Disordered" evidence="1">
    <location>
        <begin position="35"/>
        <end position="103"/>
    </location>
</feature>
<protein>
    <submittedName>
        <fullName evidence="2">Uncharacterized protein</fullName>
    </submittedName>
</protein>
<evidence type="ECO:0000313" key="3">
    <source>
        <dbReference type="Proteomes" id="UP000807115"/>
    </source>
</evidence>